<protein>
    <submittedName>
        <fullName evidence="11">Putative siderophore transport system ATP-binding protein YusV</fullName>
    </submittedName>
</protein>
<dbReference type="InterPro" id="IPR003593">
    <property type="entry name" value="AAA+_ATPase"/>
</dbReference>
<evidence type="ECO:0000256" key="2">
    <source>
        <dbReference type="ARBA" id="ARBA00022448"/>
    </source>
</evidence>
<comment type="subcellular location">
    <subcellularLocation>
        <location evidence="1">Cell membrane</location>
        <topology evidence="1">Peripheral membrane protein</topology>
    </subcellularLocation>
</comment>
<keyword evidence="12" id="KW-1185">Reference proteome</keyword>
<reference evidence="11 12" key="1">
    <citation type="submission" date="2015-02" db="EMBL/GenBank/DDBJ databases">
        <title>Draft genome sequences of ten Microbacterium spp. with emphasis on heavy metal contaminated environments.</title>
        <authorList>
            <person name="Corretto E."/>
        </authorList>
    </citation>
    <scope>NUCLEOTIDE SEQUENCE [LARGE SCALE GENOMIC DNA]</scope>
    <source>
        <strain evidence="11 12">ARN176</strain>
    </source>
</reference>
<evidence type="ECO:0000256" key="4">
    <source>
        <dbReference type="ARBA" id="ARBA00022496"/>
    </source>
</evidence>
<evidence type="ECO:0000256" key="5">
    <source>
        <dbReference type="ARBA" id="ARBA00022741"/>
    </source>
</evidence>
<evidence type="ECO:0000256" key="9">
    <source>
        <dbReference type="ARBA" id="ARBA00023136"/>
    </source>
</evidence>
<evidence type="ECO:0000259" key="10">
    <source>
        <dbReference type="PROSITE" id="PS50893"/>
    </source>
</evidence>
<organism evidence="11 12">
    <name type="scientific">Microbacterium azadirachtae</name>
    <dbReference type="NCBI Taxonomy" id="582680"/>
    <lineage>
        <taxon>Bacteria</taxon>
        <taxon>Bacillati</taxon>
        <taxon>Actinomycetota</taxon>
        <taxon>Actinomycetes</taxon>
        <taxon>Micrococcales</taxon>
        <taxon>Microbacteriaceae</taxon>
        <taxon>Microbacterium</taxon>
    </lineage>
</organism>
<name>A0A0F0LPS1_9MICO</name>
<feature type="domain" description="ABC transporter" evidence="10">
    <location>
        <begin position="6"/>
        <end position="242"/>
    </location>
</feature>
<keyword evidence="2" id="KW-0813">Transport</keyword>
<dbReference type="STRING" id="582680.RS86_00585"/>
<dbReference type="PANTHER" id="PTHR42771:SF2">
    <property type="entry name" value="IRON(3+)-HYDROXAMATE IMPORT ATP-BINDING PROTEIN FHUC"/>
    <property type="match status" value="1"/>
</dbReference>
<keyword evidence="3" id="KW-1003">Cell membrane</keyword>
<dbReference type="CDD" id="cd03214">
    <property type="entry name" value="ABC_Iron-Siderophores_B12_Hemin"/>
    <property type="match status" value="1"/>
</dbReference>
<keyword evidence="7" id="KW-0408">Iron</keyword>
<dbReference type="GO" id="GO:0016887">
    <property type="term" value="F:ATP hydrolysis activity"/>
    <property type="evidence" value="ECO:0007669"/>
    <property type="project" value="InterPro"/>
</dbReference>
<keyword evidence="6 11" id="KW-0067">ATP-binding</keyword>
<dbReference type="InterPro" id="IPR003439">
    <property type="entry name" value="ABC_transporter-like_ATP-bd"/>
</dbReference>
<evidence type="ECO:0000256" key="7">
    <source>
        <dbReference type="ARBA" id="ARBA00023004"/>
    </source>
</evidence>
<dbReference type="PANTHER" id="PTHR42771">
    <property type="entry name" value="IRON(3+)-HYDROXAMATE IMPORT ATP-BINDING PROTEIN FHUC"/>
    <property type="match status" value="1"/>
</dbReference>
<evidence type="ECO:0000313" key="11">
    <source>
        <dbReference type="EMBL" id="KJL35202.1"/>
    </source>
</evidence>
<dbReference type="PROSITE" id="PS00211">
    <property type="entry name" value="ABC_TRANSPORTER_1"/>
    <property type="match status" value="1"/>
</dbReference>
<dbReference type="PROSITE" id="PS50893">
    <property type="entry name" value="ABC_TRANSPORTER_2"/>
    <property type="match status" value="1"/>
</dbReference>
<sequence length="264" mass="28319">MSSHTLEATDLTVGYDGDPVIDGLDLALPGSGITMIVGGNGCGKSTLLRTLARLLKPRRGSVLLDGSAIAHLPTKEVARIVGLLPQAPVAPDGISVADLVDRGRTPHRGWLGGRDHRDDEVVADALRVTGMAEFAERSIDELSGGQRQRAWVAMALAQEPDILLLDEPTTYLDLAHQVELLQLLVRLSRERGTQVVVVMHELNLATRYADHLVAMRDGRIVAEGAPGDVVTVELLREVFDLEAVVIPDPVAGTPMIVPVDVHRG</sequence>
<accession>A0A0F0LPS1</accession>
<evidence type="ECO:0000256" key="3">
    <source>
        <dbReference type="ARBA" id="ARBA00022475"/>
    </source>
</evidence>
<dbReference type="PATRIC" id="fig|582680.6.peg.602"/>
<keyword evidence="8" id="KW-0406">Ion transport</keyword>
<dbReference type="SMART" id="SM00382">
    <property type="entry name" value="AAA"/>
    <property type="match status" value="1"/>
</dbReference>
<dbReference type="FunFam" id="3.40.50.300:FF:000134">
    <property type="entry name" value="Iron-enterobactin ABC transporter ATP-binding protein"/>
    <property type="match status" value="1"/>
</dbReference>
<dbReference type="GO" id="GO:0006826">
    <property type="term" value="P:iron ion transport"/>
    <property type="evidence" value="ECO:0007669"/>
    <property type="project" value="UniProtKB-KW"/>
</dbReference>
<gene>
    <name evidence="11" type="primary">yusV_1</name>
    <name evidence="11" type="ORF">RS86_00585</name>
</gene>
<comment type="caution">
    <text evidence="11">The sequence shown here is derived from an EMBL/GenBank/DDBJ whole genome shotgun (WGS) entry which is preliminary data.</text>
</comment>
<evidence type="ECO:0000256" key="1">
    <source>
        <dbReference type="ARBA" id="ARBA00004202"/>
    </source>
</evidence>
<proteinExistence type="predicted"/>
<dbReference type="GO" id="GO:0005886">
    <property type="term" value="C:plasma membrane"/>
    <property type="evidence" value="ECO:0007669"/>
    <property type="project" value="UniProtKB-SubCell"/>
</dbReference>
<evidence type="ECO:0000313" key="12">
    <source>
        <dbReference type="Proteomes" id="UP000033740"/>
    </source>
</evidence>
<dbReference type="SUPFAM" id="SSF52540">
    <property type="entry name" value="P-loop containing nucleoside triphosphate hydrolases"/>
    <property type="match status" value="1"/>
</dbReference>
<dbReference type="RefSeq" id="WP_045270711.1">
    <property type="nucleotide sequence ID" value="NZ_JYIX01000024.1"/>
</dbReference>
<dbReference type="Gene3D" id="3.40.50.300">
    <property type="entry name" value="P-loop containing nucleotide triphosphate hydrolases"/>
    <property type="match status" value="1"/>
</dbReference>
<dbReference type="Pfam" id="PF00005">
    <property type="entry name" value="ABC_tran"/>
    <property type="match status" value="1"/>
</dbReference>
<evidence type="ECO:0000256" key="6">
    <source>
        <dbReference type="ARBA" id="ARBA00022840"/>
    </source>
</evidence>
<dbReference type="EMBL" id="JYIX01000024">
    <property type="protein sequence ID" value="KJL35202.1"/>
    <property type="molecule type" value="Genomic_DNA"/>
</dbReference>
<evidence type="ECO:0000256" key="8">
    <source>
        <dbReference type="ARBA" id="ARBA00023065"/>
    </source>
</evidence>
<dbReference type="InterPro" id="IPR027417">
    <property type="entry name" value="P-loop_NTPase"/>
</dbReference>
<dbReference type="InterPro" id="IPR051535">
    <property type="entry name" value="Siderophore_ABC-ATPase"/>
</dbReference>
<keyword evidence="9" id="KW-0472">Membrane</keyword>
<dbReference type="GO" id="GO:0005524">
    <property type="term" value="F:ATP binding"/>
    <property type="evidence" value="ECO:0007669"/>
    <property type="project" value="UniProtKB-KW"/>
</dbReference>
<dbReference type="InterPro" id="IPR017871">
    <property type="entry name" value="ABC_transporter-like_CS"/>
</dbReference>
<dbReference type="Proteomes" id="UP000033740">
    <property type="component" value="Unassembled WGS sequence"/>
</dbReference>
<dbReference type="AlphaFoldDB" id="A0A0F0LPS1"/>
<keyword evidence="5" id="KW-0547">Nucleotide-binding</keyword>
<keyword evidence="4" id="KW-0410">Iron transport</keyword>